<reference evidence="1 2" key="1">
    <citation type="submission" date="2017-05" db="EMBL/GenBank/DDBJ databases">
        <title>Genome sequence of Pediococcus pentosaceus strain SRCM100892.</title>
        <authorList>
            <person name="Cho S.H."/>
        </authorList>
    </citation>
    <scope>NUCLEOTIDE SEQUENCE [LARGE SCALE GENOMIC DNA]</scope>
    <source>
        <strain evidence="1 2">SRCM100892</strain>
    </source>
</reference>
<name>A0A1Y0VNH0_PEDPE</name>
<dbReference type="InterPro" id="IPR007499">
    <property type="entry name" value="ERF_bacteria_virus"/>
</dbReference>
<evidence type="ECO:0000313" key="1">
    <source>
        <dbReference type="EMBL" id="ARW19691.1"/>
    </source>
</evidence>
<dbReference type="EMBL" id="CP021474">
    <property type="protein sequence ID" value="ARW19691.1"/>
    <property type="molecule type" value="Genomic_DNA"/>
</dbReference>
<organism evidence="1 2">
    <name type="scientific">Pediococcus pentosaceus</name>
    <dbReference type="NCBI Taxonomy" id="1255"/>
    <lineage>
        <taxon>Bacteria</taxon>
        <taxon>Bacillati</taxon>
        <taxon>Bacillota</taxon>
        <taxon>Bacilli</taxon>
        <taxon>Lactobacillales</taxon>
        <taxon>Lactobacillaceae</taxon>
        <taxon>Pediococcus</taxon>
    </lineage>
</organism>
<evidence type="ECO:0000313" key="2">
    <source>
        <dbReference type="Proteomes" id="UP000196118"/>
    </source>
</evidence>
<gene>
    <name evidence="1" type="ORF">S100892_01118</name>
</gene>
<accession>A0A1Y0VNH0</accession>
<dbReference type="AlphaFoldDB" id="A0A1Y0VNH0"/>
<dbReference type="Pfam" id="PF04404">
    <property type="entry name" value="ERF"/>
    <property type="match status" value="1"/>
</dbReference>
<proteinExistence type="predicted"/>
<evidence type="ECO:0008006" key="3">
    <source>
        <dbReference type="Google" id="ProtNLM"/>
    </source>
</evidence>
<dbReference type="Proteomes" id="UP000196118">
    <property type="component" value="Chromosome"/>
</dbReference>
<protein>
    <recommendedName>
        <fullName evidence="3">Erf family protein</fullName>
    </recommendedName>
</protein>
<sequence>MSEKTLYQKLQNIHKKVPYIQKSQQASQYSYAGSSDVLGAIHGLMDEEKLILIPQITNKNTETSQNRKGSTVIFTELMMTMTWVNSDNPDEKLECQWYAQGIDTAGEKGVGKALTYGEKYFLLKFFNVATDDLDPDAFQENVKAQKAPELINDEQKKTLKELFNSMASVTKTPIEKVSKAYLKKVKSDSIEKLQEDTAIGLIELVTNQLNKQTRTVGN</sequence>